<keyword evidence="5" id="KW-0997">Cell inner membrane</keyword>
<proteinExistence type="predicted"/>
<dbReference type="PROSITE" id="PS50885">
    <property type="entry name" value="HAMP"/>
    <property type="match status" value="1"/>
</dbReference>
<comment type="subcellular location">
    <subcellularLocation>
        <location evidence="2">Cell inner membrane</location>
        <topology evidence="2">Multi-pass membrane protein</topology>
    </subcellularLocation>
</comment>
<keyword evidence="4" id="KW-1003">Cell membrane</keyword>
<accession>A0ABY5ZZR6</accession>
<evidence type="ECO:0000256" key="12">
    <source>
        <dbReference type="ARBA" id="ARBA00022989"/>
    </source>
</evidence>
<dbReference type="InterPro" id="IPR005467">
    <property type="entry name" value="His_kinase_dom"/>
</dbReference>
<dbReference type="InterPro" id="IPR036890">
    <property type="entry name" value="HATPase_C_sf"/>
</dbReference>
<keyword evidence="13" id="KW-0902">Two-component regulatory system</keyword>
<dbReference type="Pfam" id="PF02518">
    <property type="entry name" value="HATPase_c"/>
    <property type="match status" value="1"/>
</dbReference>
<evidence type="ECO:0000313" key="17">
    <source>
        <dbReference type="EMBL" id="UXC17954.1"/>
    </source>
</evidence>
<dbReference type="InterPro" id="IPR003661">
    <property type="entry name" value="HisK_dim/P_dom"/>
</dbReference>
<dbReference type="SUPFAM" id="SSF47384">
    <property type="entry name" value="Homodimeric domain of signal transducing histidine kinase"/>
    <property type="match status" value="1"/>
</dbReference>
<organism evidence="17 18">
    <name type="scientific">Comamonas squillarum</name>
    <dbReference type="NCBI Taxonomy" id="2977320"/>
    <lineage>
        <taxon>Bacteria</taxon>
        <taxon>Pseudomonadati</taxon>
        <taxon>Pseudomonadota</taxon>
        <taxon>Betaproteobacteria</taxon>
        <taxon>Burkholderiales</taxon>
        <taxon>Comamonadaceae</taxon>
        <taxon>Comamonas</taxon>
    </lineage>
</organism>
<protein>
    <recommendedName>
        <fullName evidence="3">histidine kinase</fullName>
        <ecNumber evidence="3">2.7.13.3</ecNumber>
    </recommendedName>
</protein>
<evidence type="ECO:0000256" key="8">
    <source>
        <dbReference type="ARBA" id="ARBA00022692"/>
    </source>
</evidence>
<dbReference type="Pfam" id="PF00512">
    <property type="entry name" value="HisKA"/>
    <property type="match status" value="1"/>
</dbReference>
<evidence type="ECO:0000256" key="3">
    <source>
        <dbReference type="ARBA" id="ARBA00012438"/>
    </source>
</evidence>
<evidence type="ECO:0000256" key="13">
    <source>
        <dbReference type="ARBA" id="ARBA00023012"/>
    </source>
</evidence>
<dbReference type="Gene3D" id="1.10.287.130">
    <property type="match status" value="1"/>
</dbReference>
<dbReference type="PROSITE" id="PS50109">
    <property type="entry name" value="HIS_KIN"/>
    <property type="match status" value="1"/>
</dbReference>
<evidence type="ECO:0000259" key="15">
    <source>
        <dbReference type="PROSITE" id="PS50109"/>
    </source>
</evidence>
<name>A0ABY5ZZR6_9BURK</name>
<dbReference type="PANTHER" id="PTHR44936:SF5">
    <property type="entry name" value="SENSOR HISTIDINE KINASE ENVZ"/>
    <property type="match status" value="1"/>
</dbReference>
<dbReference type="Pfam" id="PF00672">
    <property type="entry name" value="HAMP"/>
    <property type="match status" value="1"/>
</dbReference>
<dbReference type="SUPFAM" id="SSF55874">
    <property type="entry name" value="ATPase domain of HSP90 chaperone/DNA topoisomerase II/histidine kinase"/>
    <property type="match status" value="1"/>
</dbReference>
<dbReference type="Proteomes" id="UP001058290">
    <property type="component" value="Chromosome"/>
</dbReference>
<evidence type="ECO:0000256" key="10">
    <source>
        <dbReference type="ARBA" id="ARBA00022777"/>
    </source>
</evidence>
<dbReference type="EMBL" id="CP104377">
    <property type="protein sequence ID" value="UXC17954.1"/>
    <property type="molecule type" value="Genomic_DNA"/>
</dbReference>
<dbReference type="EC" id="2.7.13.3" evidence="3"/>
<evidence type="ECO:0000259" key="16">
    <source>
        <dbReference type="PROSITE" id="PS50885"/>
    </source>
</evidence>
<dbReference type="CDD" id="cd00082">
    <property type="entry name" value="HisKA"/>
    <property type="match status" value="1"/>
</dbReference>
<gene>
    <name evidence="17" type="ORF">N4T19_20020</name>
</gene>
<sequence length="226" mass="24912">MTPLLRMGQAAQALERDVVAAPRMDEDGPREVRQAAHALNRMQQRIAANLTERTHFLAAVSHDLRTPITRMRLRLELLDSADLDNGKQKLRGDLSCMQGLIDSTLGFIQAREHQGPLQQIHLDALARSICQDRQELGQPVDIRGHIRAPVMGQPLSLRRALDNLIDNALRYAGSASLVLDEDEDLAQVCVEDRGPGMRPRSSSACASLLSAGTHHATRIRVATAWA</sequence>
<keyword evidence="11" id="KW-0067">ATP-binding</keyword>
<keyword evidence="8" id="KW-0812">Transmembrane</keyword>
<evidence type="ECO:0000256" key="1">
    <source>
        <dbReference type="ARBA" id="ARBA00000085"/>
    </source>
</evidence>
<dbReference type="Gene3D" id="3.30.565.10">
    <property type="entry name" value="Histidine kinase-like ATPase, C-terminal domain"/>
    <property type="match status" value="1"/>
</dbReference>
<keyword evidence="12" id="KW-1133">Transmembrane helix</keyword>
<evidence type="ECO:0000256" key="5">
    <source>
        <dbReference type="ARBA" id="ARBA00022519"/>
    </source>
</evidence>
<dbReference type="InterPro" id="IPR003660">
    <property type="entry name" value="HAMP_dom"/>
</dbReference>
<dbReference type="InterPro" id="IPR036097">
    <property type="entry name" value="HisK_dim/P_sf"/>
</dbReference>
<keyword evidence="14" id="KW-0472">Membrane</keyword>
<keyword evidence="18" id="KW-1185">Reference proteome</keyword>
<evidence type="ECO:0000256" key="4">
    <source>
        <dbReference type="ARBA" id="ARBA00022475"/>
    </source>
</evidence>
<evidence type="ECO:0000313" key="18">
    <source>
        <dbReference type="Proteomes" id="UP001058290"/>
    </source>
</evidence>
<evidence type="ECO:0000256" key="11">
    <source>
        <dbReference type="ARBA" id="ARBA00022840"/>
    </source>
</evidence>
<dbReference type="InterPro" id="IPR050980">
    <property type="entry name" value="2C_sensor_his_kinase"/>
</dbReference>
<evidence type="ECO:0000256" key="7">
    <source>
        <dbReference type="ARBA" id="ARBA00022679"/>
    </source>
</evidence>
<evidence type="ECO:0000256" key="2">
    <source>
        <dbReference type="ARBA" id="ARBA00004429"/>
    </source>
</evidence>
<evidence type="ECO:0000256" key="14">
    <source>
        <dbReference type="ARBA" id="ARBA00023136"/>
    </source>
</evidence>
<evidence type="ECO:0000256" key="6">
    <source>
        <dbReference type="ARBA" id="ARBA00022553"/>
    </source>
</evidence>
<feature type="domain" description="Histidine kinase" evidence="15">
    <location>
        <begin position="59"/>
        <end position="199"/>
    </location>
</feature>
<dbReference type="InterPro" id="IPR003594">
    <property type="entry name" value="HATPase_dom"/>
</dbReference>
<dbReference type="PANTHER" id="PTHR44936">
    <property type="entry name" value="SENSOR PROTEIN CREC"/>
    <property type="match status" value="1"/>
</dbReference>
<keyword evidence="10" id="KW-0418">Kinase</keyword>
<feature type="domain" description="HAMP" evidence="16">
    <location>
        <begin position="1"/>
        <end position="51"/>
    </location>
</feature>
<comment type="catalytic activity">
    <reaction evidence="1">
        <text>ATP + protein L-histidine = ADP + protein N-phospho-L-histidine.</text>
        <dbReference type="EC" id="2.7.13.3"/>
    </reaction>
</comment>
<keyword evidence="6" id="KW-0597">Phosphoprotein</keyword>
<evidence type="ECO:0000256" key="9">
    <source>
        <dbReference type="ARBA" id="ARBA00022741"/>
    </source>
</evidence>
<keyword evidence="7" id="KW-0808">Transferase</keyword>
<keyword evidence="9" id="KW-0547">Nucleotide-binding</keyword>
<dbReference type="SMART" id="SM00388">
    <property type="entry name" value="HisKA"/>
    <property type="match status" value="1"/>
</dbReference>
<reference evidence="17" key="1">
    <citation type="submission" date="2022-09" db="EMBL/GenBank/DDBJ databases">
        <title>Bacterial diversity in gut of crayfish and pufferfish.</title>
        <authorList>
            <person name="Huang Y."/>
        </authorList>
    </citation>
    <scope>NUCLEOTIDE SEQUENCE</scope>
    <source>
        <strain evidence="17">PR12</strain>
    </source>
</reference>